<sequence>MKDSESAYKTTPVQLSPKHTARKVGSDGGIQVFIGCGHPIQTPIQTRARATK</sequence>
<proteinExistence type="predicted"/>
<evidence type="ECO:0000313" key="2">
    <source>
        <dbReference type="EMBL" id="PLW11276.1"/>
    </source>
</evidence>
<reference evidence="2 3" key="1">
    <citation type="submission" date="2017-11" db="EMBL/GenBank/DDBJ databases">
        <title>De novo assembly and phasing of dikaryotic genomes from two isolates of Puccinia coronata f. sp. avenae, the causal agent of oat crown rust.</title>
        <authorList>
            <person name="Miller M.E."/>
            <person name="Zhang Y."/>
            <person name="Omidvar V."/>
            <person name="Sperschneider J."/>
            <person name="Schwessinger B."/>
            <person name="Raley C."/>
            <person name="Palmer J.M."/>
            <person name="Garnica D."/>
            <person name="Upadhyaya N."/>
            <person name="Rathjen J."/>
            <person name="Taylor J.M."/>
            <person name="Park R.F."/>
            <person name="Dodds P.N."/>
            <person name="Hirsch C.D."/>
            <person name="Kianian S.F."/>
            <person name="Figueroa M."/>
        </authorList>
    </citation>
    <scope>NUCLEOTIDE SEQUENCE [LARGE SCALE GENOMIC DNA]</scope>
    <source>
        <strain evidence="2">12NC29</strain>
    </source>
</reference>
<keyword evidence="3" id="KW-1185">Reference proteome</keyword>
<accession>A0A2N5SDD9</accession>
<dbReference type="Proteomes" id="UP000235388">
    <property type="component" value="Unassembled WGS sequence"/>
</dbReference>
<dbReference type="OrthoDB" id="10574274at2759"/>
<dbReference type="EMBL" id="PGCJ01001026">
    <property type="protein sequence ID" value="PLW11276.1"/>
    <property type="molecule type" value="Genomic_DNA"/>
</dbReference>
<name>A0A2N5SDD9_9BASI</name>
<protein>
    <submittedName>
        <fullName evidence="2">Uncharacterized protein</fullName>
    </submittedName>
</protein>
<comment type="caution">
    <text evidence="2">The sequence shown here is derived from an EMBL/GenBank/DDBJ whole genome shotgun (WGS) entry which is preliminary data.</text>
</comment>
<gene>
    <name evidence="2" type="ORF">PCANC_23073</name>
</gene>
<evidence type="ECO:0000313" key="3">
    <source>
        <dbReference type="Proteomes" id="UP000235388"/>
    </source>
</evidence>
<evidence type="ECO:0000256" key="1">
    <source>
        <dbReference type="SAM" id="MobiDB-lite"/>
    </source>
</evidence>
<feature type="region of interest" description="Disordered" evidence="1">
    <location>
        <begin position="1"/>
        <end position="24"/>
    </location>
</feature>
<organism evidence="2 3">
    <name type="scientific">Puccinia coronata f. sp. avenae</name>
    <dbReference type="NCBI Taxonomy" id="200324"/>
    <lineage>
        <taxon>Eukaryota</taxon>
        <taxon>Fungi</taxon>
        <taxon>Dikarya</taxon>
        <taxon>Basidiomycota</taxon>
        <taxon>Pucciniomycotina</taxon>
        <taxon>Pucciniomycetes</taxon>
        <taxon>Pucciniales</taxon>
        <taxon>Pucciniaceae</taxon>
        <taxon>Puccinia</taxon>
    </lineage>
</organism>
<dbReference type="AlphaFoldDB" id="A0A2N5SDD9"/>